<evidence type="ECO:0000313" key="3">
    <source>
        <dbReference type="Proteomes" id="UP001314681"/>
    </source>
</evidence>
<protein>
    <submittedName>
        <fullName evidence="2">Uncharacterized protein</fullName>
    </submittedName>
</protein>
<proteinExistence type="predicted"/>
<name>A0ABS6KCX4_9FIRM</name>
<sequence length="169" mass="19707">MDHVIYRELKDLNYLDKYLLKALNNSGDTLIIRGKEYQVRIDGSEILNPNHEVDLNYQIVENENGYLLAVNDGRELPGPIHLRFNNDQEIQLTDYNGYIYLEEKDRYEFMRMVDRENGEITIDEGGSYLFSQLDMTESTVPDVVFAGLGGAAAVLLLVYLLIKKRYWFW</sequence>
<dbReference type="RefSeq" id="WP_158351335.1">
    <property type="nucleotide sequence ID" value="NZ_JAHQCX010000018.1"/>
</dbReference>
<gene>
    <name evidence="2" type="ORF">KTH90_20390</name>
</gene>
<dbReference type="EMBL" id="JAHQCX010000018">
    <property type="protein sequence ID" value="MBU9728367.1"/>
    <property type="molecule type" value="Genomic_DNA"/>
</dbReference>
<evidence type="ECO:0000256" key="1">
    <source>
        <dbReference type="SAM" id="Phobius"/>
    </source>
</evidence>
<keyword evidence="3" id="KW-1185">Reference proteome</keyword>
<comment type="caution">
    <text evidence="2">The sequence shown here is derived from an EMBL/GenBank/DDBJ whole genome shotgun (WGS) entry which is preliminary data.</text>
</comment>
<feature type="transmembrane region" description="Helical" evidence="1">
    <location>
        <begin position="143"/>
        <end position="162"/>
    </location>
</feature>
<evidence type="ECO:0000313" key="2">
    <source>
        <dbReference type="EMBL" id="MBU9728367.1"/>
    </source>
</evidence>
<keyword evidence="1" id="KW-1133">Transmembrane helix</keyword>
<accession>A0ABS6KCX4</accession>
<keyword evidence="1" id="KW-0812">Transmembrane</keyword>
<keyword evidence="1" id="KW-0472">Membrane</keyword>
<reference evidence="2 3" key="1">
    <citation type="submission" date="2021-06" db="EMBL/GenBank/DDBJ databases">
        <title>Description of novel taxa of the family Lachnospiraceae.</title>
        <authorList>
            <person name="Chaplin A.V."/>
            <person name="Sokolova S.R."/>
            <person name="Pikina A.P."/>
            <person name="Korzhanova M."/>
            <person name="Belova V."/>
            <person name="Korostin D."/>
            <person name="Efimov B.A."/>
        </authorList>
    </citation>
    <scope>NUCLEOTIDE SEQUENCE [LARGE SCALE GENOMIC DNA]</scope>
    <source>
        <strain evidence="2 3">ASD4241</strain>
    </source>
</reference>
<organism evidence="2 3">
    <name type="scientific">Diplocloster modestus</name>
    <dbReference type="NCBI Taxonomy" id="2850322"/>
    <lineage>
        <taxon>Bacteria</taxon>
        <taxon>Bacillati</taxon>
        <taxon>Bacillota</taxon>
        <taxon>Clostridia</taxon>
        <taxon>Lachnospirales</taxon>
        <taxon>Lachnospiraceae</taxon>
        <taxon>Diplocloster</taxon>
    </lineage>
</organism>
<dbReference type="Proteomes" id="UP001314681">
    <property type="component" value="Unassembled WGS sequence"/>
</dbReference>